<evidence type="ECO:0000313" key="2">
    <source>
        <dbReference type="Proteomes" id="UP000683000"/>
    </source>
</evidence>
<protein>
    <submittedName>
        <fullName evidence="1">Uncharacterized protein</fullName>
    </submittedName>
</protein>
<dbReference type="OrthoDB" id="2689303at2759"/>
<accession>A0A8I2YMY4</accession>
<keyword evidence="2" id="KW-1185">Reference proteome</keyword>
<dbReference type="EMBL" id="JAGFBS010000016">
    <property type="protein sequence ID" value="KAG6374966.1"/>
    <property type="molecule type" value="Genomic_DNA"/>
</dbReference>
<dbReference type="AlphaFoldDB" id="A0A8I2YMY4"/>
<reference evidence="1" key="1">
    <citation type="submission" date="2021-03" db="EMBL/GenBank/DDBJ databases">
        <title>Evolutionary innovations through gain and loss of genes in the ectomycorrhizal Boletales.</title>
        <authorList>
            <person name="Wu G."/>
            <person name="Miyauchi S."/>
            <person name="Morin E."/>
            <person name="Yang Z.-L."/>
            <person name="Xu J."/>
            <person name="Martin F.M."/>
        </authorList>
    </citation>
    <scope>NUCLEOTIDE SEQUENCE</scope>
    <source>
        <strain evidence="1">BR01</strain>
    </source>
</reference>
<gene>
    <name evidence="1" type="ORF">JVT61DRAFT_3732</name>
</gene>
<comment type="caution">
    <text evidence="1">The sequence shown here is derived from an EMBL/GenBank/DDBJ whole genome shotgun (WGS) entry which is preliminary data.</text>
</comment>
<organism evidence="1 2">
    <name type="scientific">Boletus reticuloceps</name>
    <dbReference type="NCBI Taxonomy" id="495285"/>
    <lineage>
        <taxon>Eukaryota</taxon>
        <taxon>Fungi</taxon>
        <taxon>Dikarya</taxon>
        <taxon>Basidiomycota</taxon>
        <taxon>Agaricomycotina</taxon>
        <taxon>Agaricomycetes</taxon>
        <taxon>Agaricomycetidae</taxon>
        <taxon>Boletales</taxon>
        <taxon>Boletineae</taxon>
        <taxon>Boletaceae</taxon>
        <taxon>Boletoideae</taxon>
        <taxon>Boletus</taxon>
    </lineage>
</organism>
<dbReference type="Proteomes" id="UP000683000">
    <property type="component" value="Unassembled WGS sequence"/>
</dbReference>
<evidence type="ECO:0000313" key="1">
    <source>
        <dbReference type="EMBL" id="KAG6374966.1"/>
    </source>
</evidence>
<sequence length="215" mass="23435">MVIHFLWEIIKDDAELESSNGMIHEIAEYLISPPHFPFMHEDCDDPNPMCNFCSDFILKLVGTAHLSKITGAVDIPSLGTAELKKGYGMEYVIALAAAALEHAFTLVRDGVIDVWDAVKEMAEKKGKITLPKTLNKATRNMSKGTSMFSMGNWGSETQSYTILVTKKGPENTADIITSAYTLLDHGPTNASSSDSTDTADPCALLWFSTGPYGAH</sequence>
<proteinExistence type="predicted"/>
<name>A0A8I2YMY4_9AGAM</name>